<keyword evidence="5" id="KW-1185">Reference proteome</keyword>
<dbReference type="InterPro" id="IPR012312">
    <property type="entry name" value="Hemerythrin-like"/>
</dbReference>
<evidence type="ECO:0000313" key="4">
    <source>
        <dbReference type="EMBL" id="GAA3131525.1"/>
    </source>
</evidence>
<evidence type="ECO:0000256" key="2">
    <source>
        <dbReference type="ARBA" id="ARBA00049106"/>
    </source>
</evidence>
<evidence type="ECO:0000259" key="3">
    <source>
        <dbReference type="Pfam" id="PF01814"/>
    </source>
</evidence>
<sequence>MPNDFNQQIIEEFRANRGKVGGPFEGSRLILLTTTGARSGARHTTPVGYLPDGDRILVIASAGGSPKHPDWFRNLAAHPRVTVETGLFTYEADAVVLEGAERDRAFARAAEADPGWAEYQAKTDRVIPVVALVEVPGPPSMEAASFGEALRLIHDSFRRELALIRKEIAGSGHTLGAQLRVNCLTFCRGLHQHHTHEDTGLFPALAGQRPDLAPVLERLDEEHRKIAALLDELQRVVSADGADRLLVLSEVERLTEEVERHLAYEEEQLIPVLDAPAP</sequence>
<reference evidence="5" key="1">
    <citation type="journal article" date="2019" name="Int. J. Syst. Evol. Microbiol.">
        <title>The Global Catalogue of Microorganisms (GCM) 10K type strain sequencing project: providing services to taxonomists for standard genome sequencing and annotation.</title>
        <authorList>
            <consortium name="The Broad Institute Genomics Platform"/>
            <consortium name="The Broad Institute Genome Sequencing Center for Infectious Disease"/>
            <person name="Wu L."/>
            <person name="Ma J."/>
        </authorList>
    </citation>
    <scope>NUCLEOTIDE SEQUENCE [LARGE SCALE GENOMIC DNA]</scope>
    <source>
        <strain evidence="5">JCM 9373</strain>
    </source>
</reference>
<dbReference type="Gene3D" id="2.30.110.10">
    <property type="entry name" value="Electron Transport, Fmn-binding Protein, Chain A"/>
    <property type="match status" value="1"/>
</dbReference>
<comment type="similarity">
    <text evidence="1">Belongs to the F420H(2)-dependent quinone reductase family.</text>
</comment>
<dbReference type="InterPro" id="IPR012349">
    <property type="entry name" value="Split_barrel_FMN-bd"/>
</dbReference>
<dbReference type="RefSeq" id="WP_344858555.1">
    <property type="nucleotide sequence ID" value="NZ_BAAAUT010000015.1"/>
</dbReference>
<evidence type="ECO:0000313" key="5">
    <source>
        <dbReference type="Proteomes" id="UP001500320"/>
    </source>
</evidence>
<gene>
    <name evidence="4" type="ORF">GCM10010466_22680</name>
</gene>
<dbReference type="Gene3D" id="1.20.120.520">
    <property type="entry name" value="nmb1532 protein domain like"/>
    <property type="match status" value="1"/>
</dbReference>
<organism evidence="4 5">
    <name type="scientific">Planomonospora alba</name>
    <dbReference type="NCBI Taxonomy" id="161354"/>
    <lineage>
        <taxon>Bacteria</taxon>
        <taxon>Bacillati</taxon>
        <taxon>Actinomycetota</taxon>
        <taxon>Actinomycetes</taxon>
        <taxon>Streptosporangiales</taxon>
        <taxon>Streptosporangiaceae</taxon>
        <taxon>Planomonospora</taxon>
    </lineage>
</organism>
<dbReference type="NCBIfam" id="TIGR00026">
    <property type="entry name" value="hi_GC_TIGR00026"/>
    <property type="match status" value="1"/>
</dbReference>
<dbReference type="Pfam" id="PF04075">
    <property type="entry name" value="F420H2_quin_red"/>
    <property type="match status" value="1"/>
</dbReference>
<dbReference type="PANTHER" id="PTHR39428">
    <property type="entry name" value="F420H(2)-DEPENDENT QUINONE REDUCTASE RV1261C"/>
    <property type="match status" value="1"/>
</dbReference>
<feature type="domain" description="Hemerythrin-like" evidence="3">
    <location>
        <begin position="148"/>
        <end position="273"/>
    </location>
</feature>
<accession>A0ABP6MZH0</accession>
<dbReference type="EMBL" id="BAAAUT010000015">
    <property type="protein sequence ID" value="GAA3131525.1"/>
    <property type="molecule type" value="Genomic_DNA"/>
</dbReference>
<dbReference type="Pfam" id="PF01814">
    <property type="entry name" value="Hemerythrin"/>
    <property type="match status" value="1"/>
</dbReference>
<comment type="catalytic activity">
    <reaction evidence="2">
        <text>oxidized coenzyme F420-(gamma-L-Glu)(n) + a quinol + H(+) = reduced coenzyme F420-(gamma-L-Glu)(n) + a quinone</text>
        <dbReference type="Rhea" id="RHEA:39663"/>
        <dbReference type="Rhea" id="RHEA-COMP:12939"/>
        <dbReference type="Rhea" id="RHEA-COMP:14378"/>
        <dbReference type="ChEBI" id="CHEBI:15378"/>
        <dbReference type="ChEBI" id="CHEBI:24646"/>
        <dbReference type="ChEBI" id="CHEBI:132124"/>
        <dbReference type="ChEBI" id="CHEBI:133980"/>
        <dbReference type="ChEBI" id="CHEBI:139511"/>
    </reaction>
</comment>
<name>A0ABP6MZH0_9ACTN</name>
<protein>
    <submittedName>
        <fullName evidence="4">Nitroreductase/quinone reductase family protein</fullName>
    </submittedName>
</protein>
<comment type="caution">
    <text evidence="4">The sequence shown here is derived from an EMBL/GenBank/DDBJ whole genome shotgun (WGS) entry which is preliminary data.</text>
</comment>
<dbReference type="PANTHER" id="PTHR39428:SF1">
    <property type="entry name" value="F420H(2)-DEPENDENT QUINONE REDUCTASE RV1261C"/>
    <property type="match status" value="1"/>
</dbReference>
<proteinExistence type="inferred from homology"/>
<dbReference type="SUPFAM" id="SSF50475">
    <property type="entry name" value="FMN-binding split barrel"/>
    <property type="match status" value="1"/>
</dbReference>
<dbReference type="InterPro" id="IPR004378">
    <property type="entry name" value="F420H2_quin_Rdtase"/>
</dbReference>
<dbReference type="CDD" id="cd12108">
    <property type="entry name" value="Hr-like"/>
    <property type="match status" value="1"/>
</dbReference>
<dbReference type="Proteomes" id="UP001500320">
    <property type="component" value="Unassembled WGS sequence"/>
</dbReference>
<evidence type="ECO:0000256" key="1">
    <source>
        <dbReference type="ARBA" id="ARBA00008710"/>
    </source>
</evidence>